<sequence>MADTRGMIETLIDVKIKLRETKEDTKVAMPEGVDGADIEKFKAIRNFRGWQQSPRHCARQRQNKQLKADNKNGWGQHAKLNVKDVPDKNYTRKKSINRTLWSKKVTQPFETVLMNSVTPLETLRSECQFPRIPSMSTGSRF</sequence>
<proteinExistence type="predicted"/>
<evidence type="ECO:0008006" key="4">
    <source>
        <dbReference type="Google" id="ProtNLM"/>
    </source>
</evidence>
<evidence type="ECO:0000313" key="2">
    <source>
        <dbReference type="EMBL" id="CAI5737730.1"/>
    </source>
</evidence>
<evidence type="ECO:0000313" key="3">
    <source>
        <dbReference type="Proteomes" id="UP001162029"/>
    </source>
</evidence>
<evidence type="ECO:0000256" key="1">
    <source>
        <dbReference type="SAM" id="MobiDB-lite"/>
    </source>
</evidence>
<accession>A0AAV0UPM0</accession>
<dbReference type="AlphaFoldDB" id="A0AAV0UPM0"/>
<comment type="caution">
    <text evidence="2">The sequence shown here is derived from an EMBL/GenBank/DDBJ whole genome shotgun (WGS) entry which is preliminary data.</text>
</comment>
<reference evidence="2" key="1">
    <citation type="submission" date="2022-12" db="EMBL/GenBank/DDBJ databases">
        <authorList>
            <person name="Webb A."/>
        </authorList>
    </citation>
    <scope>NUCLEOTIDE SEQUENCE</scope>
    <source>
        <strain evidence="2">Pd1</strain>
    </source>
</reference>
<organism evidence="2 3">
    <name type="scientific">Peronospora destructor</name>
    <dbReference type="NCBI Taxonomy" id="86335"/>
    <lineage>
        <taxon>Eukaryota</taxon>
        <taxon>Sar</taxon>
        <taxon>Stramenopiles</taxon>
        <taxon>Oomycota</taxon>
        <taxon>Peronosporomycetes</taxon>
        <taxon>Peronosporales</taxon>
        <taxon>Peronosporaceae</taxon>
        <taxon>Peronospora</taxon>
    </lineage>
</organism>
<dbReference type="EMBL" id="CANTFM010001291">
    <property type="protein sequence ID" value="CAI5737730.1"/>
    <property type="molecule type" value="Genomic_DNA"/>
</dbReference>
<gene>
    <name evidence="2" type="ORF">PDE001_LOCUS6694</name>
</gene>
<protein>
    <recommendedName>
        <fullName evidence="4">60S ribosomal protein L29</fullName>
    </recommendedName>
</protein>
<keyword evidence="3" id="KW-1185">Reference proteome</keyword>
<name>A0AAV0UPM0_9STRA</name>
<feature type="region of interest" description="Disordered" evidence="1">
    <location>
        <begin position="52"/>
        <end position="76"/>
    </location>
</feature>
<dbReference type="Proteomes" id="UP001162029">
    <property type="component" value="Unassembled WGS sequence"/>
</dbReference>